<evidence type="ECO:0000313" key="2">
    <source>
        <dbReference type="Proteomes" id="UP000091857"/>
    </source>
</evidence>
<name>A0ACB7H2Y4_MANES</name>
<keyword evidence="2" id="KW-1185">Reference proteome</keyword>
<accession>A0ACB7H2Y4</accession>
<protein>
    <submittedName>
        <fullName evidence="1">Uncharacterized protein</fullName>
    </submittedName>
</protein>
<evidence type="ECO:0000313" key="1">
    <source>
        <dbReference type="EMBL" id="KAG8647023.1"/>
    </source>
</evidence>
<dbReference type="Proteomes" id="UP000091857">
    <property type="component" value="Chromosome 9"/>
</dbReference>
<reference evidence="2" key="1">
    <citation type="journal article" date="2016" name="Nat. Biotechnol.">
        <title>Sequencing wild and cultivated cassava and related species reveals extensive interspecific hybridization and genetic diversity.</title>
        <authorList>
            <person name="Bredeson J.V."/>
            <person name="Lyons J.B."/>
            <person name="Prochnik S.E."/>
            <person name="Wu G.A."/>
            <person name="Ha C.M."/>
            <person name="Edsinger-Gonzales E."/>
            <person name="Grimwood J."/>
            <person name="Schmutz J."/>
            <person name="Rabbi I.Y."/>
            <person name="Egesi C."/>
            <person name="Nauluvula P."/>
            <person name="Lebot V."/>
            <person name="Ndunguru J."/>
            <person name="Mkamilo G."/>
            <person name="Bart R.S."/>
            <person name="Setter T.L."/>
            <person name="Gleadow R.M."/>
            <person name="Kulakow P."/>
            <person name="Ferguson M.E."/>
            <person name="Rounsley S."/>
            <person name="Rokhsar D.S."/>
        </authorList>
    </citation>
    <scope>NUCLEOTIDE SEQUENCE [LARGE SCALE GENOMIC DNA]</scope>
    <source>
        <strain evidence="2">cv. AM560-2</strain>
    </source>
</reference>
<proteinExistence type="predicted"/>
<organism evidence="1 2">
    <name type="scientific">Manihot esculenta</name>
    <name type="common">Cassava</name>
    <name type="synonym">Jatropha manihot</name>
    <dbReference type="NCBI Taxonomy" id="3983"/>
    <lineage>
        <taxon>Eukaryota</taxon>
        <taxon>Viridiplantae</taxon>
        <taxon>Streptophyta</taxon>
        <taxon>Embryophyta</taxon>
        <taxon>Tracheophyta</taxon>
        <taxon>Spermatophyta</taxon>
        <taxon>Magnoliopsida</taxon>
        <taxon>eudicotyledons</taxon>
        <taxon>Gunneridae</taxon>
        <taxon>Pentapetalae</taxon>
        <taxon>rosids</taxon>
        <taxon>fabids</taxon>
        <taxon>Malpighiales</taxon>
        <taxon>Euphorbiaceae</taxon>
        <taxon>Crotonoideae</taxon>
        <taxon>Manihoteae</taxon>
        <taxon>Manihot</taxon>
    </lineage>
</organism>
<gene>
    <name evidence="1" type="ORF">MANES_09G054900v8</name>
</gene>
<sequence length="276" mass="31008">MSPRISFFILALTLFLAVASSDIATPAKGPPAPFAYYGPRGAPRWGRLSPQYSACSKGKIQSPININRNETVHNKNLKPLIREYKPANATLVTSVCNIGVQYEGDCGVLTMDSKNYTLKKMHWHSPSEHRINGVRYPLELHLVHMGENTAYSVVAILYQYGSPDPFIAKLKDSLDKLTNEVKAGEQDAHIPLGILDTKLVGKRTRKYYRYMGSFTTPPCTENVVWHILGKERTVTKEQVEALKAPLGIAYKVNERPLQPLNGRKVELYKEFRVPKP</sequence>
<dbReference type="EMBL" id="CM004395">
    <property type="protein sequence ID" value="KAG8647023.1"/>
    <property type="molecule type" value="Genomic_DNA"/>
</dbReference>
<comment type="caution">
    <text evidence="1">The sequence shown here is derived from an EMBL/GenBank/DDBJ whole genome shotgun (WGS) entry which is preliminary data.</text>
</comment>